<evidence type="ECO:0000256" key="2">
    <source>
        <dbReference type="ARBA" id="ARBA00011963"/>
    </source>
</evidence>
<gene>
    <name evidence="9" type="ORF">FC65_GL000409</name>
</gene>
<organism evidence="9 10">
    <name type="scientific">Ligilactobacillus acidipiscis DSM 15836</name>
    <dbReference type="NCBI Taxonomy" id="1423716"/>
    <lineage>
        <taxon>Bacteria</taxon>
        <taxon>Bacillati</taxon>
        <taxon>Bacillota</taxon>
        <taxon>Bacilli</taxon>
        <taxon>Lactobacillales</taxon>
        <taxon>Lactobacillaceae</taxon>
        <taxon>Ligilactobacillus</taxon>
    </lineage>
</organism>
<keyword evidence="5" id="KW-0067">ATP-binding</keyword>
<dbReference type="Pfam" id="PF06414">
    <property type="entry name" value="Zeta_toxin"/>
    <property type="match status" value="1"/>
</dbReference>
<proteinExistence type="inferred from homology"/>
<comment type="catalytic activity">
    <reaction evidence="7">
        <text>UDP-N-acetyl-alpha-D-glucosamine + ATP = UDP-N-acetyl-alpha-D-glucosamine 3'-phosphate + ADP + H(+)</text>
        <dbReference type="Rhea" id="RHEA:32671"/>
        <dbReference type="ChEBI" id="CHEBI:15378"/>
        <dbReference type="ChEBI" id="CHEBI:30616"/>
        <dbReference type="ChEBI" id="CHEBI:57705"/>
        <dbReference type="ChEBI" id="CHEBI:64353"/>
        <dbReference type="ChEBI" id="CHEBI:456216"/>
        <dbReference type="EC" id="2.7.1.176"/>
    </reaction>
</comment>
<dbReference type="EMBL" id="AZFI01000136">
    <property type="protein sequence ID" value="KRM25365.1"/>
    <property type="molecule type" value="Genomic_DNA"/>
</dbReference>
<evidence type="ECO:0000256" key="5">
    <source>
        <dbReference type="ARBA" id="ARBA00022840"/>
    </source>
</evidence>
<evidence type="ECO:0000313" key="10">
    <source>
        <dbReference type="Proteomes" id="UP000051217"/>
    </source>
</evidence>
<evidence type="ECO:0000256" key="4">
    <source>
        <dbReference type="ARBA" id="ARBA00022741"/>
    </source>
</evidence>
<name>A0ABR5PID1_9LACO</name>
<reference evidence="9 10" key="1">
    <citation type="journal article" date="2015" name="Genome Announc.">
        <title>Expanding the biotechnology potential of lactobacilli through comparative genomics of 213 strains and associated genera.</title>
        <authorList>
            <person name="Sun Z."/>
            <person name="Harris H.M."/>
            <person name="McCann A."/>
            <person name="Guo C."/>
            <person name="Argimon S."/>
            <person name="Zhang W."/>
            <person name="Yang X."/>
            <person name="Jeffery I.B."/>
            <person name="Cooney J.C."/>
            <person name="Kagawa T.F."/>
            <person name="Liu W."/>
            <person name="Song Y."/>
            <person name="Salvetti E."/>
            <person name="Wrobel A."/>
            <person name="Rasinkangas P."/>
            <person name="Parkhill J."/>
            <person name="Rea M.C."/>
            <person name="O'Sullivan O."/>
            <person name="Ritari J."/>
            <person name="Douillard F.P."/>
            <person name="Paul Ross R."/>
            <person name="Yang R."/>
            <person name="Briner A.E."/>
            <person name="Felis G.E."/>
            <person name="de Vos W.M."/>
            <person name="Barrangou R."/>
            <person name="Klaenhammer T.R."/>
            <person name="Caufield P.W."/>
            <person name="Cui Y."/>
            <person name="Zhang H."/>
            <person name="O'Toole P.W."/>
        </authorList>
    </citation>
    <scope>NUCLEOTIDE SEQUENCE [LARGE SCALE GENOMIC DNA]</scope>
    <source>
        <strain evidence="9 10">DSM 15836</strain>
    </source>
</reference>
<evidence type="ECO:0000256" key="3">
    <source>
        <dbReference type="ARBA" id="ARBA00022649"/>
    </source>
</evidence>
<dbReference type="Gene3D" id="3.40.50.300">
    <property type="entry name" value="P-loop containing nucleotide triphosphate hydrolases"/>
    <property type="match status" value="1"/>
</dbReference>
<keyword evidence="3" id="KW-1277">Toxin-antitoxin system</keyword>
<evidence type="ECO:0000313" key="9">
    <source>
        <dbReference type="EMBL" id="KRM25365.1"/>
    </source>
</evidence>
<dbReference type="EC" id="2.7.1.176" evidence="2"/>
<sequence length="295" mass="33949">MEQLSQYSEKEFYKAFEFILNKLKKDKSSSTNSKAYLLGGQPGAGKTTLYGIIEAEQGNNVISIDNDSFKQLHPNYQLLEQKYGKDVVEYVTPFSNQMTEKIIDYLSDKGFNLIIEGTLRTSEVPMNTANQLKDKGYEINLYVMAVPKIESYLGTLSRYEDQFILSPKTARATTQEAHDRVVNNLPENLEILYQNKVFKDISLYDRSGNKLYSSFESSNLSPKQIIKEELNKKVDNNKLLKNITSVLDKMNFNQHTNTKQYKEISELSTRIRKDLSNEVQKSLKEFTQKNPDGRL</sequence>
<keyword evidence="4" id="KW-0547">Nucleotide-binding</keyword>
<evidence type="ECO:0000256" key="6">
    <source>
        <dbReference type="ARBA" id="ARBA00032897"/>
    </source>
</evidence>
<evidence type="ECO:0000256" key="7">
    <source>
        <dbReference type="ARBA" id="ARBA00048178"/>
    </source>
</evidence>
<dbReference type="RefSeq" id="WP_056972306.1">
    <property type="nucleotide sequence ID" value="NZ_AZFI01000136.1"/>
</dbReference>
<dbReference type="InterPro" id="IPR027417">
    <property type="entry name" value="P-loop_NTPase"/>
</dbReference>
<evidence type="ECO:0000259" key="8">
    <source>
        <dbReference type="Pfam" id="PF06414"/>
    </source>
</evidence>
<dbReference type="InterPro" id="IPR010488">
    <property type="entry name" value="Zeta_toxin_domain"/>
</dbReference>
<evidence type="ECO:0000256" key="1">
    <source>
        <dbReference type="ARBA" id="ARBA00009104"/>
    </source>
</evidence>
<comment type="similarity">
    <text evidence="1">Belongs to the zeta toxin family.</text>
</comment>
<dbReference type="SUPFAM" id="SSF52540">
    <property type="entry name" value="P-loop containing nucleoside triphosphate hydrolases"/>
    <property type="match status" value="1"/>
</dbReference>
<dbReference type="Proteomes" id="UP000051217">
    <property type="component" value="Unassembled WGS sequence"/>
</dbReference>
<protein>
    <recommendedName>
        <fullName evidence="6">UDP-N-acetylglucosamine kinase</fullName>
        <ecNumber evidence="2">2.7.1.176</ecNumber>
    </recommendedName>
    <alternativeName>
        <fullName evidence="6">UDP-N-acetylglucosamine kinase</fullName>
    </alternativeName>
</protein>
<feature type="domain" description="Zeta toxin" evidence="8">
    <location>
        <begin position="24"/>
        <end position="214"/>
    </location>
</feature>
<comment type="caution">
    <text evidence="9">The sequence shown here is derived from an EMBL/GenBank/DDBJ whole genome shotgun (WGS) entry which is preliminary data.</text>
</comment>
<keyword evidence="10" id="KW-1185">Reference proteome</keyword>
<accession>A0ABR5PID1</accession>